<dbReference type="GO" id="GO:0005524">
    <property type="term" value="F:ATP binding"/>
    <property type="evidence" value="ECO:0007669"/>
    <property type="project" value="UniProtKB-KW"/>
</dbReference>
<dbReference type="InterPro" id="IPR013815">
    <property type="entry name" value="ATP_grasp_subdomain_1"/>
</dbReference>
<proteinExistence type="inferred from homology"/>
<evidence type="ECO:0000256" key="9">
    <source>
        <dbReference type="ARBA" id="ARBA00022777"/>
    </source>
</evidence>
<dbReference type="InterPro" id="IPR018274">
    <property type="entry name" value="PEP_util_AS"/>
</dbReference>
<evidence type="ECO:0000256" key="8">
    <source>
        <dbReference type="ARBA" id="ARBA00022741"/>
    </source>
</evidence>
<evidence type="ECO:0000256" key="10">
    <source>
        <dbReference type="ARBA" id="ARBA00022840"/>
    </source>
</evidence>
<dbReference type="GeneID" id="16993115"/>
<dbReference type="InterPro" id="IPR002192">
    <property type="entry name" value="PPDK_AMP/ATP-bd"/>
</dbReference>
<dbReference type="InterPro" id="IPR008279">
    <property type="entry name" value="PEP-util_enz_mobile_dom"/>
</dbReference>
<dbReference type="EMBL" id="AP006488">
    <property type="protein sequence ID" value="BAM79406.1"/>
    <property type="molecule type" value="Genomic_DNA"/>
</dbReference>
<gene>
    <name evidence="17" type="ORF">CYME_CMF012C</name>
</gene>
<dbReference type="InterPro" id="IPR040442">
    <property type="entry name" value="Pyrv_kinase-like_dom_sf"/>
</dbReference>
<dbReference type="STRING" id="280699.M1UPN9"/>
<keyword evidence="8" id="KW-0547">Nucleotide-binding</keyword>
<evidence type="ECO:0000256" key="13">
    <source>
        <dbReference type="ARBA" id="ARBA00047700"/>
    </source>
</evidence>
<keyword evidence="9" id="KW-0418">Kinase</keyword>
<dbReference type="InterPro" id="IPR000121">
    <property type="entry name" value="PEP_util_C"/>
</dbReference>
<dbReference type="FunFam" id="3.30.1490.20:FF:000010">
    <property type="entry name" value="Phosphoenolpyruvate synthase"/>
    <property type="match status" value="1"/>
</dbReference>
<keyword evidence="10" id="KW-0067">ATP-binding</keyword>
<reference evidence="17 18" key="2">
    <citation type="journal article" date="2007" name="BMC Biol.">
        <title>A 100%-complete sequence reveals unusually simple genomic features in the hot-spring red alga Cyanidioschyzon merolae.</title>
        <authorList>
            <person name="Nozaki H."/>
            <person name="Takano H."/>
            <person name="Misumi O."/>
            <person name="Terasawa K."/>
            <person name="Matsuzaki M."/>
            <person name="Maruyama S."/>
            <person name="Nishida K."/>
            <person name="Yagisawa F."/>
            <person name="Yoshida Y."/>
            <person name="Fujiwara T."/>
            <person name="Takio S."/>
            <person name="Tamura K."/>
            <person name="Chung S.J."/>
            <person name="Nakamura S."/>
            <person name="Kuroiwa H."/>
            <person name="Tanaka K."/>
            <person name="Sato N."/>
            <person name="Kuroiwa T."/>
        </authorList>
    </citation>
    <scope>NUCLEOTIDE SEQUENCE [LARGE SCALE GENOMIC DNA]</scope>
    <source>
        <strain evidence="17 18">10D</strain>
    </source>
</reference>
<feature type="domain" description="PEP-utilising enzyme C-terminal" evidence="16">
    <location>
        <begin position="482"/>
        <end position="779"/>
    </location>
</feature>
<feature type="domain" description="PEP-utilising enzyme mobile" evidence="14">
    <location>
        <begin position="385"/>
        <end position="456"/>
    </location>
</feature>
<keyword evidence="18" id="KW-1185">Reference proteome</keyword>
<comment type="similarity">
    <text evidence="4">Belongs to the PEP-utilizing enzyme family.</text>
</comment>
<accession>M1UPN9</accession>
<dbReference type="Proteomes" id="UP000007014">
    <property type="component" value="Chromosome 6"/>
</dbReference>
<evidence type="ECO:0000259" key="14">
    <source>
        <dbReference type="Pfam" id="PF00391"/>
    </source>
</evidence>
<dbReference type="EC" id="2.7.9.2" evidence="5"/>
<evidence type="ECO:0000256" key="4">
    <source>
        <dbReference type="ARBA" id="ARBA00007837"/>
    </source>
</evidence>
<evidence type="ECO:0000256" key="12">
    <source>
        <dbReference type="ARBA" id="ARBA00033470"/>
    </source>
</evidence>
<protein>
    <recommendedName>
        <fullName evidence="5">pyruvate, water dikinase</fullName>
        <ecNumber evidence="5">2.7.9.2</ecNumber>
    </recommendedName>
    <alternativeName>
        <fullName evidence="12">Pyruvate, water dikinase</fullName>
    </alternativeName>
</protein>
<dbReference type="GO" id="GO:0046872">
    <property type="term" value="F:metal ion binding"/>
    <property type="evidence" value="ECO:0007669"/>
    <property type="project" value="UniProtKB-KW"/>
</dbReference>
<dbReference type="Pfam" id="PF02896">
    <property type="entry name" value="PEP-utilizers_C"/>
    <property type="match status" value="1"/>
</dbReference>
<evidence type="ECO:0000256" key="5">
    <source>
        <dbReference type="ARBA" id="ARBA00011996"/>
    </source>
</evidence>
<dbReference type="InterPro" id="IPR036637">
    <property type="entry name" value="Phosphohistidine_dom_sf"/>
</dbReference>
<dbReference type="InterPro" id="IPR023151">
    <property type="entry name" value="PEP_util_CS"/>
</dbReference>
<dbReference type="eggNOG" id="ENOG502QS3J">
    <property type="taxonomic scope" value="Eukaryota"/>
</dbReference>
<dbReference type="SUPFAM" id="SSF52009">
    <property type="entry name" value="Phosphohistidine domain"/>
    <property type="match status" value="1"/>
</dbReference>
<dbReference type="PIRSF" id="PIRSF000854">
    <property type="entry name" value="PEP_synthase"/>
    <property type="match status" value="1"/>
</dbReference>
<comment type="catalytic activity">
    <reaction evidence="13">
        <text>pyruvate + ATP + H2O = phosphoenolpyruvate + AMP + phosphate + 2 H(+)</text>
        <dbReference type="Rhea" id="RHEA:11364"/>
        <dbReference type="ChEBI" id="CHEBI:15361"/>
        <dbReference type="ChEBI" id="CHEBI:15377"/>
        <dbReference type="ChEBI" id="CHEBI:15378"/>
        <dbReference type="ChEBI" id="CHEBI:30616"/>
        <dbReference type="ChEBI" id="CHEBI:43474"/>
        <dbReference type="ChEBI" id="CHEBI:58702"/>
        <dbReference type="ChEBI" id="CHEBI:456215"/>
        <dbReference type="EC" id="2.7.9.2"/>
    </reaction>
</comment>
<dbReference type="GO" id="GO:0006094">
    <property type="term" value="P:gluconeogenesis"/>
    <property type="evidence" value="ECO:0007669"/>
    <property type="project" value="UniProtKB-UniPathway"/>
</dbReference>
<dbReference type="GO" id="GO:0008986">
    <property type="term" value="F:pyruvate, water dikinase activity"/>
    <property type="evidence" value="ECO:0007669"/>
    <property type="project" value="UniProtKB-EC"/>
</dbReference>
<dbReference type="HOGENOM" id="CLU_007308_6_2_1"/>
<dbReference type="Gene3D" id="3.20.20.60">
    <property type="entry name" value="Phosphoenolpyruvate-binding domains"/>
    <property type="match status" value="1"/>
</dbReference>
<sequence>MVLTNCEENDAGKYVVELQNLRNTDRGLVGGKNASLGELLSLGLLVPRGFAVTVAAYESFIEFNKLDTKIQSILQGLNLESPSSLEEASKAIMALLEDAAYPPPVEQMIRSAYRNLVKTLGAQEPLVAVRSSATAEDSAEASFAGQQETYLCVHGIDAILQYIKKCYGSLFSPRAIAYREEKGYPHLDMRLSVGVMQMVQSRVSGVCFTLDPVTGKRDLIVIECCWGLGEMVVQGRVRPDRFVVEKASGRVLERHTASKPLMMVRAAVADGVQGIDAASADTLTREVPVPADLVEAPCLTDAQIQELLRTALTIEKHYGIPMDIEWAIDEEKNQLYVLQARPETVWSDRKAASRREVLVRGLGASPGRAHGKVRVLLDVQNISEFQPGEVLVTSMTTPDWVPAMRKAAAIVTDSGGMTAHAAIVSRELGLPCVVGTGKATEILRSGQIVTVDGTLGVILRGVHKAEEDTPPKAGISADAVASMVLPITATRVYMNLGEPEKMQDLRHLPFDGIGLMRVEFILASWVGHHPMYIIENKEEEMLVEKLAEGISMVAQAAYPRPVIVRFSDFKTNEYRSLKGGERYEILESNPMLGWRGVSRYVSAEYEAGFRLECRAMKQVRDEQGLKNVWAMLPFARTTWEVQRALDLMRSEGLQRASDFKVLLMAEVPSVVLLARDFAQLCDGFSIGSNDLTQLLLGADRDSPKLATLGYFDERDPAVKAAMRILIEEAHRANITVSICGQAPSVYPDLTEFLVRCGIDSVSVNPDAVISTRKQIASVEQKILLENARRALLEQHSTGR</sequence>
<dbReference type="KEGG" id="cme:CYME_CMF012C"/>
<dbReference type="UniPathway" id="UPA00138"/>
<dbReference type="Gene3D" id="3.50.30.10">
    <property type="entry name" value="Phosphohistidine domain"/>
    <property type="match status" value="1"/>
</dbReference>
<dbReference type="InterPro" id="IPR015813">
    <property type="entry name" value="Pyrv/PenolPyrv_kinase-like_dom"/>
</dbReference>
<evidence type="ECO:0000313" key="17">
    <source>
        <dbReference type="EMBL" id="BAM79406.1"/>
    </source>
</evidence>
<comment type="function">
    <text evidence="2">Catalyzes the phosphorylation of pyruvate to phosphoenolpyruvate.</text>
</comment>
<dbReference type="SUPFAM" id="SSF51621">
    <property type="entry name" value="Phosphoenolpyruvate/pyruvate domain"/>
    <property type="match status" value="1"/>
</dbReference>
<evidence type="ECO:0000259" key="15">
    <source>
        <dbReference type="Pfam" id="PF01326"/>
    </source>
</evidence>
<dbReference type="PROSITE" id="PS00370">
    <property type="entry name" value="PEP_ENZYMES_PHOS_SITE"/>
    <property type="match status" value="1"/>
</dbReference>
<evidence type="ECO:0000256" key="11">
    <source>
        <dbReference type="ARBA" id="ARBA00022842"/>
    </source>
</evidence>
<dbReference type="RefSeq" id="XP_005535692.1">
    <property type="nucleotide sequence ID" value="XM_005535635.1"/>
</dbReference>
<dbReference type="Gene3D" id="3.30.1490.20">
    <property type="entry name" value="ATP-grasp fold, A domain"/>
    <property type="match status" value="1"/>
</dbReference>
<dbReference type="AlphaFoldDB" id="M1UPN9"/>
<dbReference type="NCBIfam" id="NF005057">
    <property type="entry name" value="PRK06464.1"/>
    <property type="match status" value="1"/>
</dbReference>
<evidence type="ECO:0000259" key="16">
    <source>
        <dbReference type="Pfam" id="PF02896"/>
    </source>
</evidence>
<keyword evidence="7" id="KW-0479">Metal-binding</keyword>
<evidence type="ECO:0000256" key="2">
    <source>
        <dbReference type="ARBA" id="ARBA00002988"/>
    </source>
</evidence>
<evidence type="ECO:0000313" key="18">
    <source>
        <dbReference type="Proteomes" id="UP000007014"/>
    </source>
</evidence>
<name>M1UPN9_CYAM1</name>
<dbReference type="PANTHER" id="PTHR43030">
    <property type="entry name" value="PHOSPHOENOLPYRUVATE SYNTHASE"/>
    <property type="match status" value="1"/>
</dbReference>
<dbReference type="Gene3D" id="3.30.470.20">
    <property type="entry name" value="ATP-grasp fold, B domain"/>
    <property type="match status" value="1"/>
</dbReference>
<evidence type="ECO:0000256" key="3">
    <source>
        <dbReference type="ARBA" id="ARBA00004742"/>
    </source>
</evidence>
<dbReference type="Pfam" id="PF01326">
    <property type="entry name" value="PPDK_N"/>
    <property type="match status" value="1"/>
</dbReference>
<evidence type="ECO:0000256" key="6">
    <source>
        <dbReference type="ARBA" id="ARBA00022679"/>
    </source>
</evidence>
<keyword evidence="11" id="KW-0460">Magnesium</keyword>
<dbReference type="Pfam" id="PF00391">
    <property type="entry name" value="PEP-utilizers"/>
    <property type="match status" value="1"/>
</dbReference>
<evidence type="ECO:0000256" key="7">
    <source>
        <dbReference type="ARBA" id="ARBA00022723"/>
    </source>
</evidence>
<evidence type="ECO:0000256" key="1">
    <source>
        <dbReference type="ARBA" id="ARBA00001946"/>
    </source>
</evidence>
<dbReference type="PROSITE" id="PS00742">
    <property type="entry name" value="PEP_ENZYMES_2"/>
    <property type="match status" value="1"/>
</dbReference>
<dbReference type="SUPFAM" id="SSF56059">
    <property type="entry name" value="Glutathione synthetase ATP-binding domain-like"/>
    <property type="match status" value="1"/>
</dbReference>
<keyword evidence="6" id="KW-0808">Transferase</keyword>
<organism evidence="17 18">
    <name type="scientific">Cyanidioschyzon merolae (strain NIES-3377 / 10D)</name>
    <name type="common">Unicellular red alga</name>
    <dbReference type="NCBI Taxonomy" id="280699"/>
    <lineage>
        <taxon>Eukaryota</taxon>
        <taxon>Rhodophyta</taxon>
        <taxon>Bangiophyceae</taxon>
        <taxon>Cyanidiales</taxon>
        <taxon>Cyanidiaceae</taxon>
        <taxon>Cyanidioschyzon</taxon>
    </lineage>
</organism>
<reference evidence="17 18" key="1">
    <citation type="journal article" date="2004" name="Nature">
        <title>Genome sequence of the ultrasmall unicellular red alga Cyanidioschyzon merolae 10D.</title>
        <authorList>
            <person name="Matsuzaki M."/>
            <person name="Misumi O."/>
            <person name="Shin-i T."/>
            <person name="Maruyama S."/>
            <person name="Takahara M."/>
            <person name="Miyagishima S."/>
            <person name="Mori T."/>
            <person name="Nishida K."/>
            <person name="Yagisawa F."/>
            <person name="Nishida K."/>
            <person name="Yoshida Y."/>
            <person name="Nishimura Y."/>
            <person name="Nakao S."/>
            <person name="Kobayashi T."/>
            <person name="Momoyama Y."/>
            <person name="Higashiyama T."/>
            <person name="Minoda A."/>
            <person name="Sano M."/>
            <person name="Nomoto H."/>
            <person name="Oishi K."/>
            <person name="Hayashi H."/>
            <person name="Ohta F."/>
            <person name="Nishizaka S."/>
            <person name="Haga S."/>
            <person name="Miura S."/>
            <person name="Morishita T."/>
            <person name="Kabeya Y."/>
            <person name="Terasawa K."/>
            <person name="Suzuki Y."/>
            <person name="Ishii Y."/>
            <person name="Asakawa S."/>
            <person name="Takano H."/>
            <person name="Ohta N."/>
            <person name="Kuroiwa H."/>
            <person name="Tanaka K."/>
            <person name="Shimizu N."/>
            <person name="Sugano S."/>
            <person name="Sato N."/>
            <person name="Nozaki H."/>
            <person name="Ogasawara N."/>
            <person name="Kohara Y."/>
            <person name="Kuroiwa T."/>
        </authorList>
    </citation>
    <scope>NUCLEOTIDE SEQUENCE [LARGE SCALE GENOMIC DNA]</scope>
    <source>
        <strain evidence="17 18">10D</strain>
    </source>
</reference>
<comment type="pathway">
    <text evidence="3">Carbohydrate biosynthesis; gluconeogenesis.</text>
</comment>
<dbReference type="NCBIfam" id="TIGR01418">
    <property type="entry name" value="PEP_synth"/>
    <property type="match status" value="1"/>
</dbReference>
<dbReference type="Gramene" id="CMF012CT">
    <property type="protein sequence ID" value="CMF012CT"/>
    <property type="gene ID" value="CMF012C"/>
</dbReference>
<feature type="domain" description="Pyruvate phosphate dikinase AMP/ATP-binding" evidence="15">
    <location>
        <begin position="28"/>
        <end position="354"/>
    </location>
</feature>
<comment type="cofactor">
    <cofactor evidence="1">
        <name>Mg(2+)</name>
        <dbReference type="ChEBI" id="CHEBI:18420"/>
    </cofactor>
</comment>
<dbReference type="PANTHER" id="PTHR43030:SF1">
    <property type="entry name" value="PHOSPHOENOLPYRUVATE SYNTHASE"/>
    <property type="match status" value="1"/>
</dbReference>
<dbReference type="InterPro" id="IPR006319">
    <property type="entry name" value="PEP_synth"/>
</dbReference>
<dbReference type="OrthoDB" id="294at2759"/>
<dbReference type="OMA" id="WEPIMKI"/>